<keyword evidence="2" id="KW-1185">Reference proteome</keyword>
<reference evidence="1" key="1">
    <citation type="submission" date="2022-10" db="EMBL/GenBank/DDBJ databases">
        <title>The complete genomes of actinobacterial strains from the NBC collection.</title>
        <authorList>
            <person name="Joergensen T.S."/>
            <person name="Alvarez Arevalo M."/>
            <person name="Sterndorff E.B."/>
            <person name="Faurdal D."/>
            <person name="Vuksanovic O."/>
            <person name="Mourched A.-S."/>
            <person name="Charusanti P."/>
            <person name="Shaw S."/>
            <person name="Blin K."/>
            <person name="Weber T."/>
        </authorList>
    </citation>
    <scope>NUCLEOTIDE SEQUENCE</scope>
    <source>
        <strain evidence="1">NBC 01771</strain>
    </source>
</reference>
<protein>
    <submittedName>
        <fullName evidence="1">Recombinase family protein</fullName>
    </submittedName>
</protein>
<evidence type="ECO:0000313" key="2">
    <source>
        <dbReference type="Proteomes" id="UP001348369"/>
    </source>
</evidence>
<evidence type="ECO:0000313" key="1">
    <source>
        <dbReference type="EMBL" id="WSC01889.1"/>
    </source>
</evidence>
<dbReference type="Proteomes" id="UP001348369">
    <property type="component" value="Chromosome"/>
</dbReference>
<gene>
    <name evidence="1" type="ORF">OG835_36005</name>
</gene>
<name>A0ACD4ZU23_9ACTN</name>
<sequence length="669" mass="74297">MGKTLTRAIDTASRAVQPQRLRAVDYLRVSTDDQAKGYGISYTGKRTAKHIKTKGWDHVGTFADEGVSGSLPWREREDMSRLVGQALQTPRPFDVVVVNEERAVGRAGRAFWPWVWDMEDLGIFVAIVKGDYDNTTPEGRCRMRDAAGRAEDERELIRDRTQGGIQDKAEEGGHVGGRPPFGWRIKHQGKRGESCLAKDKTSDKTLHRSWDLLVRERRNRESSAAALNLLGMFGPGGRPWTGDSLAQVLKGDPIQHGVRVFRNPASAGKRRGTQLNKDGQPLYGETVTIKLDRIFTKKEVRQLNVALERTSRAPREGTAVHPLSTRLIGLCGSHYTGSLRAEEKHGVYVCSGRTPKPTADKAACSCSQIGAQALEKKVWTEVCALLSNPARLMAMASDWADVAQGAKANHKTRIAELEKQVAQQDRAISAAVLVASQERNAAKAIKTAIGQLQKERDRLNAHLADAKAWQEEAAAAEQRASDLQTLAQVARDRLHEMTPPQQAEVLSLLDVRVTILGPVPPRTRRDDQVAGWFRSRERVVPTLNDDAWALAETALAPPRRGRPARPPRLAMEAILHKARTGCAWRNLPAEYGPWETVVGTWRRWQTSGEWEQMLNLLADTPGTTVPEDRVLLPPLRVEGRLDPRLLIDTQEAPKSRLANRHMVGLTYVL</sequence>
<proteinExistence type="predicted"/>
<dbReference type="EMBL" id="CP109109">
    <property type="protein sequence ID" value="WSC01889.1"/>
    <property type="molecule type" value="Genomic_DNA"/>
</dbReference>
<organism evidence="1 2">
    <name type="scientific">Streptomyces scopuliridis</name>
    <dbReference type="NCBI Taxonomy" id="452529"/>
    <lineage>
        <taxon>Bacteria</taxon>
        <taxon>Bacillati</taxon>
        <taxon>Actinomycetota</taxon>
        <taxon>Actinomycetes</taxon>
        <taxon>Kitasatosporales</taxon>
        <taxon>Streptomycetaceae</taxon>
        <taxon>Streptomyces</taxon>
    </lineage>
</organism>
<accession>A0ACD4ZU23</accession>